<dbReference type="PANTHER" id="PTHR47944:SF4">
    <property type="entry name" value="OS09G0441700 PROTEIN"/>
    <property type="match status" value="1"/>
</dbReference>
<dbReference type="PRINTS" id="PR00463">
    <property type="entry name" value="EP450I"/>
</dbReference>
<accession>D8T6V3</accession>
<dbReference type="STRING" id="88036.D8T6V3"/>
<dbReference type="HOGENOM" id="CLU_001570_4_1_1"/>
<dbReference type="GO" id="GO:0004497">
    <property type="term" value="F:monooxygenase activity"/>
    <property type="evidence" value="ECO:0007669"/>
    <property type="project" value="UniProtKB-KW"/>
</dbReference>
<evidence type="ECO:0000313" key="10">
    <source>
        <dbReference type="Proteomes" id="UP000001514"/>
    </source>
</evidence>
<dbReference type="Pfam" id="PF00067">
    <property type="entry name" value="p450"/>
    <property type="match status" value="1"/>
</dbReference>
<dbReference type="eggNOG" id="KOG0156">
    <property type="taxonomic scope" value="Eukaryota"/>
</dbReference>
<organism evidence="10">
    <name type="scientific">Selaginella moellendorffii</name>
    <name type="common">Spikemoss</name>
    <dbReference type="NCBI Taxonomy" id="88036"/>
    <lineage>
        <taxon>Eukaryota</taxon>
        <taxon>Viridiplantae</taxon>
        <taxon>Streptophyta</taxon>
        <taxon>Embryophyta</taxon>
        <taxon>Tracheophyta</taxon>
        <taxon>Lycopodiopsida</taxon>
        <taxon>Selaginellales</taxon>
        <taxon>Selaginellaceae</taxon>
        <taxon>Selaginella</taxon>
    </lineage>
</organism>
<keyword evidence="8" id="KW-0472">Membrane</keyword>
<dbReference type="Gramene" id="EFJ07631">
    <property type="protein sequence ID" value="EFJ07631"/>
    <property type="gene ID" value="SELMODRAFT_236259"/>
</dbReference>
<evidence type="ECO:0000256" key="5">
    <source>
        <dbReference type="ARBA" id="ARBA00023004"/>
    </source>
</evidence>
<dbReference type="PROSITE" id="PS00086">
    <property type="entry name" value="CYTOCHROME_P450"/>
    <property type="match status" value="1"/>
</dbReference>
<keyword evidence="2 6" id="KW-0349">Heme</keyword>
<comment type="cofactor">
    <cofactor evidence="6">
        <name>heme</name>
        <dbReference type="ChEBI" id="CHEBI:30413"/>
    </cofactor>
</comment>
<keyword evidence="3 6" id="KW-0479">Metal-binding</keyword>
<reference evidence="9 10" key="1">
    <citation type="journal article" date="2011" name="Science">
        <title>The Selaginella genome identifies genetic changes associated with the evolution of vascular plants.</title>
        <authorList>
            <person name="Banks J.A."/>
            <person name="Nishiyama T."/>
            <person name="Hasebe M."/>
            <person name="Bowman J.L."/>
            <person name="Gribskov M."/>
            <person name="dePamphilis C."/>
            <person name="Albert V.A."/>
            <person name="Aono N."/>
            <person name="Aoyama T."/>
            <person name="Ambrose B.A."/>
            <person name="Ashton N.W."/>
            <person name="Axtell M.J."/>
            <person name="Barker E."/>
            <person name="Barker M.S."/>
            <person name="Bennetzen J.L."/>
            <person name="Bonawitz N.D."/>
            <person name="Chapple C."/>
            <person name="Cheng C."/>
            <person name="Correa L.G."/>
            <person name="Dacre M."/>
            <person name="DeBarry J."/>
            <person name="Dreyer I."/>
            <person name="Elias M."/>
            <person name="Engstrom E.M."/>
            <person name="Estelle M."/>
            <person name="Feng L."/>
            <person name="Finet C."/>
            <person name="Floyd S.K."/>
            <person name="Frommer W.B."/>
            <person name="Fujita T."/>
            <person name="Gramzow L."/>
            <person name="Gutensohn M."/>
            <person name="Harholt J."/>
            <person name="Hattori M."/>
            <person name="Heyl A."/>
            <person name="Hirai T."/>
            <person name="Hiwatashi Y."/>
            <person name="Ishikawa M."/>
            <person name="Iwata M."/>
            <person name="Karol K.G."/>
            <person name="Koehler B."/>
            <person name="Kolukisaoglu U."/>
            <person name="Kubo M."/>
            <person name="Kurata T."/>
            <person name="Lalonde S."/>
            <person name="Li K."/>
            <person name="Li Y."/>
            <person name="Litt A."/>
            <person name="Lyons E."/>
            <person name="Manning G."/>
            <person name="Maruyama T."/>
            <person name="Michael T.P."/>
            <person name="Mikami K."/>
            <person name="Miyazaki S."/>
            <person name="Morinaga S."/>
            <person name="Murata T."/>
            <person name="Mueller-Roeber B."/>
            <person name="Nelson D.R."/>
            <person name="Obara M."/>
            <person name="Oguri Y."/>
            <person name="Olmstead R.G."/>
            <person name="Onodera N."/>
            <person name="Petersen B.L."/>
            <person name="Pils B."/>
            <person name="Prigge M."/>
            <person name="Rensing S.A."/>
            <person name="Riano-Pachon D.M."/>
            <person name="Roberts A.W."/>
            <person name="Sato Y."/>
            <person name="Scheller H.V."/>
            <person name="Schulz B."/>
            <person name="Schulz C."/>
            <person name="Shakirov E.V."/>
            <person name="Shibagaki N."/>
            <person name="Shinohara N."/>
            <person name="Shippen D.E."/>
            <person name="Soerensen I."/>
            <person name="Sotooka R."/>
            <person name="Sugimoto N."/>
            <person name="Sugita M."/>
            <person name="Sumikawa N."/>
            <person name="Tanurdzic M."/>
            <person name="Theissen G."/>
            <person name="Ulvskov P."/>
            <person name="Wakazuki S."/>
            <person name="Weng J.K."/>
            <person name="Willats W.W."/>
            <person name="Wipf D."/>
            <person name="Wolf P.G."/>
            <person name="Yang L."/>
            <person name="Zimmer A.D."/>
            <person name="Zhu Q."/>
            <person name="Mitros T."/>
            <person name="Hellsten U."/>
            <person name="Loque D."/>
            <person name="Otillar R."/>
            <person name="Salamov A."/>
            <person name="Schmutz J."/>
            <person name="Shapiro H."/>
            <person name="Lindquist E."/>
            <person name="Lucas S."/>
            <person name="Rokhsar D."/>
            <person name="Grigoriev I.V."/>
        </authorList>
    </citation>
    <scope>NUCLEOTIDE SEQUENCE [LARGE SCALE GENOMIC DNA]</scope>
</reference>
<keyword evidence="7" id="KW-0503">Monooxygenase</keyword>
<evidence type="ECO:0000256" key="2">
    <source>
        <dbReference type="ARBA" id="ARBA00022617"/>
    </source>
</evidence>
<dbReference type="GO" id="GO:0005506">
    <property type="term" value="F:iron ion binding"/>
    <property type="evidence" value="ECO:0007669"/>
    <property type="project" value="InterPro"/>
</dbReference>
<feature type="binding site" description="axial binding residue" evidence="6">
    <location>
        <position position="455"/>
    </location>
    <ligand>
        <name>heme</name>
        <dbReference type="ChEBI" id="CHEBI:30413"/>
    </ligand>
    <ligandPart>
        <name>Fe</name>
        <dbReference type="ChEBI" id="CHEBI:18248"/>
    </ligandPart>
</feature>
<evidence type="ECO:0000256" key="3">
    <source>
        <dbReference type="ARBA" id="ARBA00022723"/>
    </source>
</evidence>
<feature type="transmembrane region" description="Helical" evidence="8">
    <location>
        <begin position="7"/>
        <end position="28"/>
    </location>
</feature>
<evidence type="ECO:0000256" key="1">
    <source>
        <dbReference type="ARBA" id="ARBA00010617"/>
    </source>
</evidence>
<sequence length="516" mass="58017">MTVRRKVFQFYQSVSSLMIFFLAELAVVTKEPRLHIFPDRPIGLPLIGHLHLLFANPPHTVLQRLSARHGPIMSLRFGHVPVVVASSPAAAKEFLKTHDAAFASRPLSAVGRIFVHYNADIAFAPYGDSWRHLRKIATLELLTARRIDMFQGARMEEVRSMCQSLLGVNNCETGIVDVRGRLSALTFNLITFMLMGKRYFGKDAENDEGAKKFLNVIAGTFEVCGEFPIGDYFPWLPKFLDPAEHRMHSLAKSLHEFLMDNISEHENKRNNSEKNSTEDDFLDILLSLRDNGDERLQNKNIISVMTNLVAAGTETSAVTLEWAMAESIKNPTIAAKAREEIELVLGEKWMTKMVEEHDLSQLTYLQAIVKETLRLHPAVPLLVPHQSTQPVSNVMGYHIPRGTTVLINAYAIARDTSAWGDDALLFRPERFLGTDLDIRGRDFEAVPFGSGRRQCPGMALALTTVHLTLANLLHGFEWREPSGESIDTSKEQYGLTLLMANKLRLISTPRLEQSTF</sequence>
<dbReference type="EMBL" id="GL377683">
    <property type="protein sequence ID" value="EFJ07631.1"/>
    <property type="molecule type" value="Genomic_DNA"/>
</dbReference>
<keyword evidence="5 6" id="KW-0408">Iron</keyword>
<dbReference type="InterPro" id="IPR002401">
    <property type="entry name" value="Cyt_P450_E_grp-I"/>
</dbReference>
<keyword evidence="8" id="KW-1133">Transmembrane helix</keyword>
<evidence type="ECO:0000256" key="4">
    <source>
        <dbReference type="ARBA" id="ARBA00023002"/>
    </source>
</evidence>
<keyword evidence="8" id="KW-0812">Transmembrane</keyword>
<dbReference type="KEGG" id="smo:SELMODRAFT_236259"/>
<evidence type="ECO:0008006" key="11">
    <source>
        <dbReference type="Google" id="ProtNLM"/>
    </source>
</evidence>
<evidence type="ECO:0000256" key="7">
    <source>
        <dbReference type="RuleBase" id="RU000461"/>
    </source>
</evidence>
<keyword evidence="4 7" id="KW-0560">Oxidoreductase</keyword>
<dbReference type="FunFam" id="1.10.630.10:FF:000026">
    <property type="entry name" value="Cytochrome P450 82C4"/>
    <property type="match status" value="1"/>
</dbReference>
<dbReference type="Gene3D" id="1.10.630.10">
    <property type="entry name" value="Cytochrome P450"/>
    <property type="match status" value="1"/>
</dbReference>
<dbReference type="PANTHER" id="PTHR47944">
    <property type="entry name" value="CYTOCHROME P450 98A9"/>
    <property type="match status" value="1"/>
</dbReference>
<protein>
    <recommendedName>
        <fullName evidence="11">Cytochrome P450-dependent monooxygenase</fullName>
    </recommendedName>
</protein>
<dbReference type="SUPFAM" id="SSF48264">
    <property type="entry name" value="Cytochrome P450"/>
    <property type="match status" value="1"/>
</dbReference>
<dbReference type="GO" id="GO:0044550">
    <property type="term" value="P:secondary metabolite biosynthetic process"/>
    <property type="evidence" value="ECO:0007669"/>
    <property type="project" value="UniProtKB-ARBA"/>
</dbReference>
<name>D8T6V3_SELML</name>
<gene>
    <name evidence="9" type="ORF">SELMODRAFT_236259</name>
</gene>
<evidence type="ECO:0000256" key="8">
    <source>
        <dbReference type="SAM" id="Phobius"/>
    </source>
</evidence>
<dbReference type="AlphaFoldDB" id="D8T6V3"/>
<evidence type="ECO:0000313" key="9">
    <source>
        <dbReference type="EMBL" id="EFJ07631.1"/>
    </source>
</evidence>
<comment type="similarity">
    <text evidence="1 7">Belongs to the cytochrome P450 family.</text>
</comment>
<dbReference type="InterPro" id="IPR036396">
    <property type="entry name" value="Cyt_P450_sf"/>
</dbReference>
<dbReference type="GO" id="GO:0020037">
    <property type="term" value="F:heme binding"/>
    <property type="evidence" value="ECO:0007669"/>
    <property type="project" value="InterPro"/>
</dbReference>
<dbReference type="CDD" id="cd20618">
    <property type="entry name" value="CYP71_clan"/>
    <property type="match status" value="1"/>
</dbReference>
<dbReference type="GO" id="GO:0016705">
    <property type="term" value="F:oxidoreductase activity, acting on paired donors, with incorporation or reduction of molecular oxygen"/>
    <property type="evidence" value="ECO:0007669"/>
    <property type="project" value="InterPro"/>
</dbReference>
<dbReference type="InParanoid" id="D8T6V3"/>
<dbReference type="PRINTS" id="PR00385">
    <property type="entry name" value="P450"/>
</dbReference>
<evidence type="ECO:0000256" key="6">
    <source>
        <dbReference type="PIRSR" id="PIRSR602401-1"/>
    </source>
</evidence>
<dbReference type="Proteomes" id="UP000001514">
    <property type="component" value="Unassembled WGS sequence"/>
</dbReference>
<dbReference type="InterPro" id="IPR017972">
    <property type="entry name" value="Cyt_P450_CS"/>
</dbReference>
<dbReference type="InterPro" id="IPR001128">
    <property type="entry name" value="Cyt_P450"/>
</dbReference>
<proteinExistence type="inferred from homology"/>
<keyword evidence="10" id="KW-1185">Reference proteome</keyword>